<evidence type="ECO:0008006" key="3">
    <source>
        <dbReference type="Google" id="ProtNLM"/>
    </source>
</evidence>
<dbReference type="Proteomes" id="UP000275408">
    <property type="component" value="Unassembled WGS sequence"/>
</dbReference>
<accession>A0A3M6UNA3</accession>
<feature type="non-terminal residue" evidence="1">
    <location>
        <position position="1"/>
    </location>
</feature>
<name>A0A3M6UNA3_POCDA</name>
<dbReference type="Gene3D" id="3.40.50.300">
    <property type="entry name" value="P-loop containing nucleotide triphosphate hydrolases"/>
    <property type="match status" value="1"/>
</dbReference>
<dbReference type="AlphaFoldDB" id="A0A3M6UNA3"/>
<evidence type="ECO:0000313" key="1">
    <source>
        <dbReference type="EMBL" id="RMX55112.1"/>
    </source>
</evidence>
<keyword evidence="2" id="KW-1185">Reference proteome</keyword>
<comment type="caution">
    <text evidence="1">The sequence shown here is derived from an EMBL/GenBank/DDBJ whole genome shotgun (WGS) entry which is preliminary data.</text>
</comment>
<dbReference type="SUPFAM" id="SSF52540">
    <property type="entry name" value="P-loop containing nucleoside triphosphate hydrolases"/>
    <property type="match status" value="1"/>
</dbReference>
<proteinExistence type="predicted"/>
<sequence>RGHYSLNLRRPFCILSSEPSHEVIRHPQDATHDQQTVSTAYISGTPGCGKTRLGQEFFTTKRDIDGLTFVATLNTEGIETIATSYITLGKHLGITRYSLKKLETSRRESPSEKIQYLKLLILKKVRKFSKWLIIADNVVALRVVRIFLPQTSSEEWGHGQVLFTSLNGSSIPCNTKHTYHESFSQGMEEDKAFNLLKCI</sequence>
<feature type="non-terminal residue" evidence="1">
    <location>
        <position position="199"/>
    </location>
</feature>
<dbReference type="EMBL" id="RCHS01001119">
    <property type="protein sequence ID" value="RMX55112.1"/>
    <property type="molecule type" value="Genomic_DNA"/>
</dbReference>
<dbReference type="InterPro" id="IPR027417">
    <property type="entry name" value="P-loop_NTPase"/>
</dbReference>
<organism evidence="1 2">
    <name type="scientific">Pocillopora damicornis</name>
    <name type="common">Cauliflower coral</name>
    <name type="synonym">Millepora damicornis</name>
    <dbReference type="NCBI Taxonomy" id="46731"/>
    <lineage>
        <taxon>Eukaryota</taxon>
        <taxon>Metazoa</taxon>
        <taxon>Cnidaria</taxon>
        <taxon>Anthozoa</taxon>
        <taxon>Hexacorallia</taxon>
        <taxon>Scleractinia</taxon>
        <taxon>Astrocoeniina</taxon>
        <taxon>Pocilloporidae</taxon>
        <taxon>Pocillopora</taxon>
    </lineage>
</organism>
<evidence type="ECO:0000313" key="2">
    <source>
        <dbReference type="Proteomes" id="UP000275408"/>
    </source>
</evidence>
<reference evidence="1 2" key="1">
    <citation type="journal article" date="2018" name="Sci. Rep.">
        <title>Comparative analysis of the Pocillopora damicornis genome highlights role of immune system in coral evolution.</title>
        <authorList>
            <person name="Cunning R."/>
            <person name="Bay R.A."/>
            <person name="Gillette P."/>
            <person name="Baker A.C."/>
            <person name="Traylor-Knowles N."/>
        </authorList>
    </citation>
    <scope>NUCLEOTIDE SEQUENCE [LARGE SCALE GENOMIC DNA]</scope>
    <source>
        <strain evidence="1">RSMAS</strain>
        <tissue evidence="1">Whole animal</tissue>
    </source>
</reference>
<dbReference type="OrthoDB" id="1414216at2759"/>
<protein>
    <recommendedName>
        <fullName evidence="3">NB-ARC domain-containing protein</fullName>
    </recommendedName>
</protein>
<gene>
    <name evidence="1" type="ORF">pdam_00007439</name>
</gene>